<evidence type="ECO:0000313" key="3">
    <source>
        <dbReference type="EMBL" id="KAB7707235.1"/>
    </source>
</evidence>
<dbReference type="Gene3D" id="3.40.190.170">
    <property type="entry name" value="Bacterial extracellular solute-binding protein, family 7"/>
    <property type="match status" value="1"/>
</dbReference>
<keyword evidence="1 2" id="KW-0732">Signal</keyword>
<dbReference type="RefSeq" id="WP_152151298.1">
    <property type="nucleotide sequence ID" value="NZ_WEIO01000004.1"/>
</dbReference>
<dbReference type="PROSITE" id="PS51257">
    <property type="entry name" value="PROKAR_LIPOPROTEIN"/>
    <property type="match status" value="1"/>
</dbReference>
<dbReference type="GO" id="GO:0030288">
    <property type="term" value="C:outer membrane-bounded periplasmic space"/>
    <property type="evidence" value="ECO:0007669"/>
    <property type="project" value="InterPro"/>
</dbReference>
<dbReference type="NCBIfam" id="TIGR00787">
    <property type="entry name" value="dctP"/>
    <property type="match status" value="1"/>
</dbReference>
<dbReference type="InterPro" id="IPR004682">
    <property type="entry name" value="TRAP_DctP"/>
</dbReference>
<feature type="signal peptide" evidence="2">
    <location>
        <begin position="1"/>
        <end position="21"/>
    </location>
</feature>
<protein>
    <submittedName>
        <fullName evidence="3">DctP family TRAP transporter solute-binding subunit</fullName>
    </submittedName>
</protein>
<feature type="chain" id="PRO_5026095885" evidence="2">
    <location>
        <begin position="22"/>
        <end position="336"/>
    </location>
</feature>
<name>A0A6I1FGD2_9BACI</name>
<dbReference type="NCBIfam" id="NF037995">
    <property type="entry name" value="TRAP_S1"/>
    <property type="match status" value="1"/>
</dbReference>
<dbReference type="InterPro" id="IPR018389">
    <property type="entry name" value="DctP_fam"/>
</dbReference>
<proteinExistence type="predicted"/>
<dbReference type="Pfam" id="PF03480">
    <property type="entry name" value="DctP"/>
    <property type="match status" value="1"/>
</dbReference>
<dbReference type="Proteomes" id="UP000429595">
    <property type="component" value="Unassembled WGS sequence"/>
</dbReference>
<dbReference type="EMBL" id="WEIO01000004">
    <property type="protein sequence ID" value="KAB7707235.1"/>
    <property type="molecule type" value="Genomic_DNA"/>
</dbReference>
<evidence type="ECO:0000313" key="4">
    <source>
        <dbReference type="Proteomes" id="UP000429595"/>
    </source>
</evidence>
<dbReference type="SUPFAM" id="SSF53850">
    <property type="entry name" value="Periplasmic binding protein-like II"/>
    <property type="match status" value="1"/>
</dbReference>
<keyword evidence="4" id="KW-1185">Reference proteome</keyword>
<dbReference type="PANTHER" id="PTHR33376">
    <property type="match status" value="1"/>
</dbReference>
<sequence>MNKKVSTILLALFLIVTTALAGCGKEDAANGKASGDVYTIKIGYENQPGEPLDLAAQEWKKRAEEKSNGKIKIELYPSSQLGSKQDAIEQMKTGANVIYIADASFLMDYVPDIGILSAPYLTDDYESLFKLTDSEWFKGLEKDLQGEGIHIVSTKWMYGDRHLITNKPVKTPKDLKGMKVRVPSNPLSIKIMEEMGATATPLPLGEVYPSIAQGVIDGMENPLPVIHGSKVYENAKHLALTAHTNMIIQWIAGQSYMETLPEDVVKVLKETGDETGKFMAEKVKESEETVLKDLEAAGVTITEVDKEKFKEATKPVYKKMDEWSPGLYDKVQKSLE</sequence>
<accession>A0A6I1FGD2</accession>
<comment type="caution">
    <text evidence="3">The sequence shown here is derived from an EMBL/GenBank/DDBJ whole genome shotgun (WGS) entry which is preliminary data.</text>
</comment>
<reference evidence="3 4" key="1">
    <citation type="submission" date="2019-10" db="EMBL/GenBank/DDBJ databases">
        <title>Bacillus aerolatum sp. nov., isolated from bioaerosol of sport playgrounds.</title>
        <authorList>
            <person name="Chen P."/>
            <person name="Zhang G."/>
        </authorList>
    </citation>
    <scope>NUCLEOTIDE SEQUENCE [LARGE SCALE GENOMIC DNA]</scope>
    <source>
        <strain evidence="3 4">CX253</strain>
    </source>
</reference>
<dbReference type="InterPro" id="IPR038404">
    <property type="entry name" value="TRAP_DctP_sf"/>
</dbReference>
<evidence type="ECO:0000256" key="1">
    <source>
        <dbReference type="ARBA" id="ARBA00022729"/>
    </source>
</evidence>
<dbReference type="GO" id="GO:0055085">
    <property type="term" value="P:transmembrane transport"/>
    <property type="evidence" value="ECO:0007669"/>
    <property type="project" value="InterPro"/>
</dbReference>
<dbReference type="PIRSF" id="PIRSF006470">
    <property type="entry name" value="DctB"/>
    <property type="match status" value="1"/>
</dbReference>
<gene>
    <name evidence="3" type="ORF">F9802_09525</name>
</gene>
<dbReference type="CDD" id="cd13669">
    <property type="entry name" value="PBP2_TRAP_TM0322_like"/>
    <property type="match status" value="1"/>
</dbReference>
<evidence type="ECO:0000256" key="2">
    <source>
        <dbReference type="SAM" id="SignalP"/>
    </source>
</evidence>
<organism evidence="3 4">
    <name type="scientific">Bacillus aerolatus</name>
    <dbReference type="NCBI Taxonomy" id="2653354"/>
    <lineage>
        <taxon>Bacteria</taxon>
        <taxon>Bacillati</taxon>
        <taxon>Bacillota</taxon>
        <taxon>Bacilli</taxon>
        <taxon>Bacillales</taxon>
        <taxon>Bacillaceae</taxon>
        <taxon>Bacillus</taxon>
    </lineage>
</organism>
<dbReference type="PANTHER" id="PTHR33376:SF3">
    <property type="entry name" value="C4-DICARBOXYLATE-BINDING PROTEIN"/>
    <property type="match status" value="1"/>
</dbReference>
<dbReference type="AlphaFoldDB" id="A0A6I1FGD2"/>